<dbReference type="OrthoDB" id="9808735at2"/>
<dbReference type="SUPFAM" id="SSF52821">
    <property type="entry name" value="Rhodanese/Cell cycle control phosphatase"/>
    <property type="match status" value="1"/>
</dbReference>
<dbReference type="SMART" id="SM00450">
    <property type="entry name" value="RHOD"/>
    <property type="match status" value="1"/>
</dbReference>
<protein>
    <submittedName>
        <fullName evidence="2">Rhodanese-related sulfurtransferase</fullName>
    </submittedName>
</protein>
<dbReference type="PANTHER" id="PTHR43031">
    <property type="entry name" value="FAD-DEPENDENT OXIDOREDUCTASE"/>
    <property type="match status" value="1"/>
</dbReference>
<gene>
    <name evidence="2" type="ORF">SAMN04488104_102610</name>
</gene>
<dbReference type="GO" id="GO:0016740">
    <property type="term" value="F:transferase activity"/>
    <property type="evidence" value="ECO:0007669"/>
    <property type="project" value="UniProtKB-KW"/>
</dbReference>
<dbReference type="Pfam" id="PF00581">
    <property type="entry name" value="Rhodanese"/>
    <property type="match status" value="1"/>
</dbReference>
<dbReference type="CDD" id="cd00158">
    <property type="entry name" value="RHOD"/>
    <property type="match status" value="1"/>
</dbReference>
<sequence>MFDFFKSKPKNYEDIPVGEFHNLMLQPNTVVIDVRTAGEFAGGKIRGARNIDIMSRDFAKQVQNLPKDKTYLIYCRSGNRSGQACEIMADMGFENCKNMAGGIMRWPFETV</sequence>
<dbReference type="AlphaFoldDB" id="A0A1G6U5M9"/>
<name>A0A1G6U5M9_9BACT</name>
<dbReference type="InterPro" id="IPR036873">
    <property type="entry name" value="Rhodanese-like_dom_sf"/>
</dbReference>
<keyword evidence="3" id="KW-1185">Reference proteome</keyword>
<keyword evidence="2" id="KW-0808">Transferase</keyword>
<proteinExistence type="predicted"/>
<evidence type="ECO:0000259" key="1">
    <source>
        <dbReference type="PROSITE" id="PS50206"/>
    </source>
</evidence>
<dbReference type="EMBL" id="FNAC01000026">
    <property type="protein sequence ID" value="SDD35835.1"/>
    <property type="molecule type" value="Genomic_DNA"/>
</dbReference>
<feature type="domain" description="Rhodanese" evidence="1">
    <location>
        <begin position="25"/>
        <end position="110"/>
    </location>
</feature>
<dbReference type="InterPro" id="IPR001763">
    <property type="entry name" value="Rhodanese-like_dom"/>
</dbReference>
<evidence type="ECO:0000313" key="3">
    <source>
        <dbReference type="Proteomes" id="UP000199060"/>
    </source>
</evidence>
<reference evidence="3" key="1">
    <citation type="submission" date="2016-10" db="EMBL/GenBank/DDBJ databases">
        <authorList>
            <person name="Varghese N."/>
            <person name="Submissions S."/>
        </authorList>
    </citation>
    <scope>NUCLEOTIDE SEQUENCE [LARGE SCALE GENOMIC DNA]</scope>
    <source>
        <strain evidence="3">DSM 23095</strain>
    </source>
</reference>
<dbReference type="Proteomes" id="UP000199060">
    <property type="component" value="Unassembled WGS sequence"/>
</dbReference>
<dbReference type="PANTHER" id="PTHR43031:SF16">
    <property type="entry name" value="OXIDOREDUCTASE"/>
    <property type="match status" value="1"/>
</dbReference>
<dbReference type="RefSeq" id="WP_087939731.1">
    <property type="nucleotide sequence ID" value="NZ_FNAC01000026.1"/>
</dbReference>
<evidence type="ECO:0000313" key="2">
    <source>
        <dbReference type="EMBL" id="SDD35835.1"/>
    </source>
</evidence>
<dbReference type="PROSITE" id="PS50206">
    <property type="entry name" value="RHODANESE_3"/>
    <property type="match status" value="1"/>
</dbReference>
<dbReference type="Gene3D" id="3.40.250.10">
    <property type="entry name" value="Rhodanese-like domain"/>
    <property type="match status" value="1"/>
</dbReference>
<dbReference type="STRING" id="686796.SAMN04488104_102610"/>
<accession>A0A1G6U5M9</accession>
<dbReference type="InterPro" id="IPR050229">
    <property type="entry name" value="GlpE_sulfurtransferase"/>
</dbReference>
<organism evidence="2 3">
    <name type="scientific">Algoriphagus faecimaris</name>
    <dbReference type="NCBI Taxonomy" id="686796"/>
    <lineage>
        <taxon>Bacteria</taxon>
        <taxon>Pseudomonadati</taxon>
        <taxon>Bacteroidota</taxon>
        <taxon>Cytophagia</taxon>
        <taxon>Cytophagales</taxon>
        <taxon>Cyclobacteriaceae</taxon>
        <taxon>Algoriphagus</taxon>
    </lineage>
</organism>